<dbReference type="PANTHER" id="PTHR34987">
    <property type="entry name" value="C, PUTATIVE (AFU_ORTHOLOGUE AFUA_3G02880)-RELATED"/>
    <property type="match status" value="1"/>
</dbReference>
<accession>X1FAJ7</accession>
<dbReference type="Gene3D" id="2.60.120.260">
    <property type="entry name" value="Galactose-binding domain-like"/>
    <property type="match status" value="1"/>
</dbReference>
<gene>
    <name evidence="2" type="ORF">S03H2_08270</name>
</gene>
<feature type="domain" description="Alpha-L-rhamnosidase concanavalin-like" evidence="1">
    <location>
        <begin position="38"/>
        <end position="123"/>
    </location>
</feature>
<protein>
    <recommendedName>
        <fullName evidence="1">Alpha-L-rhamnosidase concanavalin-like domain-containing protein</fullName>
    </recommendedName>
</protein>
<name>X1FAJ7_9ZZZZ</name>
<sequence>MAEETREFLEAVRVENIEALLNGEDGYALIHSSDKDVYLLLDFGKEVVGYPHLKIEGPAGIIIDLGYSEVLEDGKVNPNRKNVKCVERYTMRDGLQTWETFSKRGFRYMQVDIHNKSSEPLKIYSIGLNFSTYPVEYRGAFNCSDELLNQIWKVGRYTL</sequence>
<organism evidence="2">
    <name type="scientific">marine sediment metagenome</name>
    <dbReference type="NCBI Taxonomy" id="412755"/>
    <lineage>
        <taxon>unclassified sequences</taxon>
        <taxon>metagenomes</taxon>
        <taxon>ecological metagenomes</taxon>
    </lineage>
</organism>
<reference evidence="2" key="1">
    <citation type="journal article" date="2014" name="Front. Microbiol.">
        <title>High frequency of phylogenetically diverse reductive dehalogenase-homologous genes in deep subseafloor sedimentary metagenomes.</title>
        <authorList>
            <person name="Kawai M."/>
            <person name="Futagami T."/>
            <person name="Toyoda A."/>
            <person name="Takaki Y."/>
            <person name="Nishi S."/>
            <person name="Hori S."/>
            <person name="Arai W."/>
            <person name="Tsubouchi T."/>
            <person name="Morono Y."/>
            <person name="Uchiyama I."/>
            <person name="Ito T."/>
            <person name="Fujiyama A."/>
            <person name="Inagaki F."/>
            <person name="Takami H."/>
        </authorList>
    </citation>
    <scope>NUCLEOTIDE SEQUENCE</scope>
    <source>
        <strain evidence="2">Expedition CK06-06</strain>
    </source>
</reference>
<proteinExistence type="predicted"/>
<dbReference type="AlphaFoldDB" id="X1FAJ7"/>
<evidence type="ECO:0000259" key="1">
    <source>
        <dbReference type="Pfam" id="PF05592"/>
    </source>
</evidence>
<dbReference type="Pfam" id="PF05592">
    <property type="entry name" value="Bac_rhamnosid"/>
    <property type="match status" value="1"/>
</dbReference>
<dbReference type="EMBL" id="BARU01003991">
    <property type="protein sequence ID" value="GAH29570.1"/>
    <property type="molecule type" value="Genomic_DNA"/>
</dbReference>
<comment type="caution">
    <text evidence="2">The sequence shown here is derived from an EMBL/GenBank/DDBJ whole genome shotgun (WGS) entry which is preliminary data.</text>
</comment>
<feature type="non-terminal residue" evidence="2">
    <location>
        <position position="159"/>
    </location>
</feature>
<evidence type="ECO:0000313" key="2">
    <source>
        <dbReference type="EMBL" id="GAH29570.1"/>
    </source>
</evidence>
<dbReference type="PANTHER" id="PTHR34987:SF4">
    <property type="entry name" value="ALPHA-L-RHAMNOSIDASE C-TERMINAL DOMAIN-CONTAINING PROTEIN"/>
    <property type="match status" value="1"/>
</dbReference>
<dbReference type="InterPro" id="IPR008902">
    <property type="entry name" value="Rhamnosid_concanavalin"/>
</dbReference>